<gene>
    <name evidence="3" type="ORF">CRV04_09910</name>
</gene>
<dbReference type="RefSeq" id="WP_128996695.1">
    <property type="nucleotide sequence ID" value="NZ_PDKN01000007.1"/>
</dbReference>
<organism evidence="3 4">
    <name type="scientific">Candidatus Marinarcus aquaticus</name>
    <dbReference type="NCBI Taxonomy" id="2044504"/>
    <lineage>
        <taxon>Bacteria</taxon>
        <taxon>Pseudomonadati</taxon>
        <taxon>Campylobacterota</taxon>
        <taxon>Epsilonproteobacteria</taxon>
        <taxon>Campylobacterales</taxon>
        <taxon>Arcobacteraceae</taxon>
        <taxon>Candidatus Marinarcus</taxon>
    </lineage>
</organism>
<evidence type="ECO:0000313" key="3">
    <source>
        <dbReference type="EMBL" id="RXJ55411.1"/>
    </source>
</evidence>
<dbReference type="Pfam" id="PF01832">
    <property type="entry name" value="Glucosaminidase"/>
    <property type="match status" value="1"/>
</dbReference>
<dbReference type="EMBL" id="PDKN01000007">
    <property type="protein sequence ID" value="RXJ55411.1"/>
    <property type="molecule type" value="Genomic_DNA"/>
</dbReference>
<keyword evidence="1" id="KW-0472">Membrane</keyword>
<accession>A0A4Q0XNL4</accession>
<protein>
    <recommendedName>
        <fullName evidence="2">Mannosyl-glycoprotein endo-beta-N-acetylglucosamidase-like domain-containing protein</fullName>
    </recommendedName>
</protein>
<feature type="domain" description="Mannosyl-glycoprotein endo-beta-N-acetylglucosamidase-like" evidence="2">
    <location>
        <begin position="126"/>
        <end position="245"/>
    </location>
</feature>
<dbReference type="InterPro" id="IPR002901">
    <property type="entry name" value="MGlyc_endo_b_GlcNAc-like_dom"/>
</dbReference>
<evidence type="ECO:0000256" key="1">
    <source>
        <dbReference type="SAM" id="Phobius"/>
    </source>
</evidence>
<keyword evidence="1" id="KW-0812">Transmembrane</keyword>
<dbReference type="AlphaFoldDB" id="A0A4Q0XNL4"/>
<sequence>MKNQESLFSSNIKKSYMAYVVGFILIAGMFIVINKQYEVSSKPKEVKKVKVKPVEIKNLTVSQKKQRFLEQVVPPLQEVYEEEWHLFYSTQELIKKNPDDEELLSLQEQYNAQDNDELLMALKPHPRSVTLAQAAMESAWGQSRFFKEANNLFGVWSFNKDEPRIAAGEQRGEKTIWLKKYDTIKDAIKDYYLMISRSWAFKEFRELNYQTEFQNPYLLVEKLHRYSEKKELYGKELASMINYNKFVHFDEVHYDRPKKIKKAVVVKKEQEADLDKKVHEQEKLQNIPVEDTNEVNKEI</sequence>
<dbReference type="InterPro" id="IPR053195">
    <property type="entry name" value="Bax-like"/>
</dbReference>
<dbReference type="Proteomes" id="UP000290657">
    <property type="component" value="Unassembled WGS sequence"/>
</dbReference>
<name>A0A4Q0XNL4_9BACT</name>
<keyword evidence="1" id="KW-1133">Transmembrane helix</keyword>
<keyword evidence="4" id="KW-1185">Reference proteome</keyword>
<proteinExistence type="predicted"/>
<reference evidence="3 4" key="1">
    <citation type="submission" date="2017-10" db="EMBL/GenBank/DDBJ databases">
        <title>Genomics of the genus Arcobacter.</title>
        <authorList>
            <person name="Perez-Cataluna A."/>
            <person name="Figueras M.J."/>
        </authorList>
    </citation>
    <scope>NUCLEOTIDE SEQUENCE [LARGE SCALE GENOMIC DNA]</scope>
    <source>
        <strain evidence="3 4">CECT 8987</strain>
    </source>
</reference>
<dbReference type="PANTHER" id="PTHR40572:SF1">
    <property type="entry name" value="PROTEIN BAX"/>
    <property type="match status" value="1"/>
</dbReference>
<evidence type="ECO:0000313" key="4">
    <source>
        <dbReference type="Proteomes" id="UP000290657"/>
    </source>
</evidence>
<dbReference type="Gene3D" id="1.10.530.10">
    <property type="match status" value="1"/>
</dbReference>
<dbReference type="PANTHER" id="PTHR40572">
    <property type="entry name" value="PROTEIN BAX"/>
    <property type="match status" value="1"/>
</dbReference>
<comment type="caution">
    <text evidence="3">The sequence shown here is derived from an EMBL/GenBank/DDBJ whole genome shotgun (WGS) entry which is preliminary data.</text>
</comment>
<evidence type="ECO:0000259" key="2">
    <source>
        <dbReference type="Pfam" id="PF01832"/>
    </source>
</evidence>
<dbReference type="GO" id="GO:0004040">
    <property type="term" value="F:amidase activity"/>
    <property type="evidence" value="ECO:0007669"/>
    <property type="project" value="InterPro"/>
</dbReference>
<feature type="transmembrane region" description="Helical" evidence="1">
    <location>
        <begin position="16"/>
        <end position="34"/>
    </location>
</feature>
<dbReference type="OrthoDB" id="9788155at2"/>